<dbReference type="SUPFAM" id="SSF46785">
    <property type="entry name" value="Winged helix' DNA-binding domain"/>
    <property type="match status" value="1"/>
</dbReference>
<dbReference type="PANTHER" id="PTHR42756:SF1">
    <property type="entry name" value="TRANSCRIPTIONAL REPRESSOR OF EMRAB OPERON"/>
    <property type="match status" value="1"/>
</dbReference>
<dbReference type="PROSITE" id="PS01117">
    <property type="entry name" value="HTH_MARR_1"/>
    <property type="match status" value="1"/>
</dbReference>
<organism evidence="4 5">
    <name type="scientific">Metabacillus sediminilitoris</name>
    <dbReference type="NCBI Taxonomy" id="2567941"/>
    <lineage>
        <taxon>Bacteria</taxon>
        <taxon>Bacillati</taxon>
        <taxon>Bacillota</taxon>
        <taxon>Bacilli</taxon>
        <taxon>Bacillales</taxon>
        <taxon>Bacillaceae</taxon>
        <taxon>Metabacillus</taxon>
    </lineage>
</organism>
<dbReference type="InterPro" id="IPR036388">
    <property type="entry name" value="WH-like_DNA-bd_sf"/>
</dbReference>
<evidence type="ECO:0000256" key="1">
    <source>
        <dbReference type="ARBA" id="ARBA00023015"/>
    </source>
</evidence>
<dbReference type="GO" id="GO:0003700">
    <property type="term" value="F:DNA-binding transcription factor activity"/>
    <property type="evidence" value="ECO:0007669"/>
    <property type="project" value="InterPro"/>
</dbReference>
<dbReference type="GO" id="GO:0003677">
    <property type="term" value="F:DNA binding"/>
    <property type="evidence" value="ECO:0007669"/>
    <property type="project" value="UniProtKB-KW"/>
</dbReference>
<evidence type="ECO:0000256" key="3">
    <source>
        <dbReference type="ARBA" id="ARBA00023163"/>
    </source>
</evidence>
<keyword evidence="2" id="KW-0238">DNA-binding</keyword>
<dbReference type="Gene3D" id="1.10.10.10">
    <property type="entry name" value="Winged helix-like DNA-binding domain superfamily/Winged helix DNA-binding domain"/>
    <property type="match status" value="1"/>
</dbReference>
<keyword evidence="1" id="KW-0805">Transcription regulation</keyword>
<sequence length="142" mass="16439">MEEKCTNEPYLLLMQTSKAIQEQMKTEMTNHKLSITEFSVLEVLYLKGKQTIQQIGSSILISSGSMTYIIDKLEQRDLVKRTACPDDRRVIHVFLTETGIIVMEKIIPKHRDLIDNMFSDLTDQESHTLVKLLKKVKKRVES</sequence>
<dbReference type="PRINTS" id="PR00598">
    <property type="entry name" value="HTHMARR"/>
</dbReference>
<dbReference type="PROSITE" id="PS50995">
    <property type="entry name" value="HTH_MARR_2"/>
    <property type="match status" value="1"/>
</dbReference>
<dbReference type="OrthoDB" id="9799747at2"/>
<proteinExistence type="predicted"/>
<dbReference type="Proteomes" id="UP000310334">
    <property type="component" value="Unassembled WGS sequence"/>
</dbReference>
<dbReference type="Pfam" id="PF01047">
    <property type="entry name" value="MarR"/>
    <property type="match status" value="1"/>
</dbReference>
<reference evidence="4 5" key="1">
    <citation type="submission" date="2019-04" db="EMBL/GenBank/DDBJ databases">
        <title>Bacillus sediminilitoris sp. nov., isolated from a tidal flat sediment on the East China Sea.</title>
        <authorList>
            <person name="Wei Y."/>
            <person name="Mao H."/>
            <person name="Fang J."/>
        </authorList>
    </citation>
    <scope>NUCLEOTIDE SEQUENCE [LARGE SCALE GENOMIC DNA]</scope>
    <source>
        <strain evidence="4 5">DSL-17</strain>
    </source>
</reference>
<gene>
    <name evidence="4" type="ORF">E6W99_21565</name>
</gene>
<dbReference type="InterPro" id="IPR000835">
    <property type="entry name" value="HTH_MarR-typ"/>
</dbReference>
<dbReference type="AlphaFoldDB" id="A0A4S4BUB8"/>
<keyword evidence="3" id="KW-0804">Transcription</keyword>
<dbReference type="InterPro" id="IPR023187">
    <property type="entry name" value="Tscrpt_reg_MarR-type_CS"/>
</dbReference>
<dbReference type="PANTHER" id="PTHR42756">
    <property type="entry name" value="TRANSCRIPTIONAL REGULATOR, MARR"/>
    <property type="match status" value="1"/>
</dbReference>
<evidence type="ECO:0000313" key="5">
    <source>
        <dbReference type="Proteomes" id="UP000310334"/>
    </source>
</evidence>
<name>A0A4S4BUB8_9BACI</name>
<dbReference type="RefSeq" id="WP_136357701.1">
    <property type="nucleotide sequence ID" value="NZ_CP046266.1"/>
</dbReference>
<protein>
    <submittedName>
        <fullName evidence="4">MarR family transcriptional regulator</fullName>
    </submittedName>
</protein>
<keyword evidence="5" id="KW-1185">Reference proteome</keyword>
<dbReference type="SMART" id="SM00347">
    <property type="entry name" value="HTH_MARR"/>
    <property type="match status" value="1"/>
</dbReference>
<evidence type="ECO:0000313" key="4">
    <source>
        <dbReference type="EMBL" id="THF76509.1"/>
    </source>
</evidence>
<accession>A0A4S4BUB8</accession>
<dbReference type="InterPro" id="IPR036390">
    <property type="entry name" value="WH_DNA-bd_sf"/>
</dbReference>
<evidence type="ECO:0000256" key="2">
    <source>
        <dbReference type="ARBA" id="ARBA00023125"/>
    </source>
</evidence>
<dbReference type="EMBL" id="SSNT01000020">
    <property type="protein sequence ID" value="THF76509.1"/>
    <property type="molecule type" value="Genomic_DNA"/>
</dbReference>
<comment type="caution">
    <text evidence="4">The sequence shown here is derived from an EMBL/GenBank/DDBJ whole genome shotgun (WGS) entry which is preliminary data.</text>
</comment>